<feature type="domain" description="ABC transmembrane type-2" evidence="6">
    <location>
        <begin position="7"/>
        <end position="234"/>
    </location>
</feature>
<sequence>MSNIIRISLNKNVKDIYLLFWSIFLPLAVLIGLSYFNIGISDNTLFGILTISIFFYCCTTNSFSVFAQRKRGVFDLLTITPFSLWKYLSSITLSQTIIACIVSTILVTIENSLFNIGMSVLQIVLFIPLFFLGSAIFTLLGFCLSAIPKNEGQLSITSNLVMIPLLLCSSVFLNLSNTPKLVQWISWINPVEWLQNGYRSVISSSLPSYLISIVVLLIFLAVFLVISKKSFQTKEK</sequence>
<dbReference type="GO" id="GO:0140359">
    <property type="term" value="F:ABC-type transporter activity"/>
    <property type="evidence" value="ECO:0007669"/>
    <property type="project" value="InterPro"/>
</dbReference>
<dbReference type="InterPro" id="IPR047817">
    <property type="entry name" value="ABC2_TM_bact-type"/>
</dbReference>
<feature type="transmembrane region" description="Helical" evidence="5">
    <location>
        <begin position="16"/>
        <end position="38"/>
    </location>
</feature>
<evidence type="ECO:0000256" key="5">
    <source>
        <dbReference type="RuleBase" id="RU361157"/>
    </source>
</evidence>
<dbReference type="AlphaFoldDB" id="A0A1Y3M7S9"/>
<keyword evidence="3 5" id="KW-1133">Transmembrane helix</keyword>
<gene>
    <name evidence="7" type="ORF">BW425_23495</name>
</gene>
<accession>A0A1Y3M7S9</accession>
<evidence type="ECO:0000256" key="4">
    <source>
        <dbReference type="ARBA" id="ARBA00023136"/>
    </source>
</evidence>
<comment type="similarity">
    <text evidence="5">Belongs to the ABC-2 integral membrane protein family.</text>
</comment>
<dbReference type="PANTHER" id="PTHR43027:SF1">
    <property type="entry name" value="DOXORUBICIN RESISTANCE ABC TRANSPORTER PERMEASE PROTEIN DRRC-RELATED"/>
    <property type="match status" value="1"/>
</dbReference>
<evidence type="ECO:0000256" key="3">
    <source>
        <dbReference type="ARBA" id="ARBA00022989"/>
    </source>
</evidence>
<feature type="transmembrane region" description="Helical" evidence="5">
    <location>
        <begin position="87"/>
        <end position="109"/>
    </location>
</feature>
<organism evidence="7 8">
    <name type="scientific">Bacillus pseudomycoides</name>
    <dbReference type="NCBI Taxonomy" id="64104"/>
    <lineage>
        <taxon>Bacteria</taxon>
        <taxon>Bacillati</taxon>
        <taxon>Bacillota</taxon>
        <taxon>Bacilli</taxon>
        <taxon>Bacillales</taxon>
        <taxon>Bacillaceae</taxon>
        <taxon>Bacillus</taxon>
        <taxon>Bacillus cereus group</taxon>
    </lineage>
</organism>
<dbReference type="PROSITE" id="PS51012">
    <property type="entry name" value="ABC_TM2"/>
    <property type="match status" value="1"/>
</dbReference>
<proteinExistence type="inferred from homology"/>
<feature type="transmembrane region" description="Helical" evidence="5">
    <location>
        <begin position="44"/>
        <end position="66"/>
    </location>
</feature>
<dbReference type="PANTHER" id="PTHR43027">
    <property type="entry name" value="DOXORUBICIN RESISTANCE ABC TRANSPORTER PERMEASE PROTEIN DRRC-RELATED"/>
    <property type="match status" value="1"/>
</dbReference>
<dbReference type="GO" id="GO:0005886">
    <property type="term" value="C:plasma membrane"/>
    <property type="evidence" value="ECO:0007669"/>
    <property type="project" value="UniProtKB-SubCell"/>
</dbReference>
<evidence type="ECO:0000313" key="7">
    <source>
        <dbReference type="EMBL" id="OUM46478.1"/>
    </source>
</evidence>
<comment type="caution">
    <text evidence="7">The sequence shown here is derived from an EMBL/GenBank/DDBJ whole genome shotgun (WGS) entry which is preliminary data.</text>
</comment>
<dbReference type="RefSeq" id="WP_088094532.1">
    <property type="nucleotide sequence ID" value="NZ_JBALMA010000213.1"/>
</dbReference>
<dbReference type="EMBL" id="MWPX01000044">
    <property type="protein sequence ID" value="OUM46478.1"/>
    <property type="molecule type" value="Genomic_DNA"/>
</dbReference>
<keyword evidence="5" id="KW-1003">Cell membrane</keyword>
<feature type="transmembrane region" description="Helical" evidence="5">
    <location>
        <begin position="156"/>
        <end position="175"/>
    </location>
</feature>
<feature type="transmembrane region" description="Helical" evidence="5">
    <location>
        <begin position="121"/>
        <end position="144"/>
    </location>
</feature>
<evidence type="ECO:0000259" key="6">
    <source>
        <dbReference type="PROSITE" id="PS51012"/>
    </source>
</evidence>
<keyword evidence="5" id="KW-0813">Transport</keyword>
<reference evidence="7 8" key="1">
    <citation type="submission" date="2017-02" db="EMBL/GenBank/DDBJ databases">
        <title>Bacillus pseudomycoides isolate FSL K6-0042.</title>
        <authorList>
            <person name="Kovac J."/>
        </authorList>
    </citation>
    <scope>NUCLEOTIDE SEQUENCE [LARGE SCALE GENOMIC DNA]</scope>
    <source>
        <strain evidence="7 8">FSL K6-0042</strain>
    </source>
</reference>
<comment type="subcellular location">
    <subcellularLocation>
        <location evidence="5">Cell membrane</location>
        <topology evidence="5">Multi-pass membrane protein</topology>
    </subcellularLocation>
    <subcellularLocation>
        <location evidence="1">Membrane</location>
        <topology evidence="1">Multi-pass membrane protein</topology>
    </subcellularLocation>
</comment>
<keyword evidence="2 5" id="KW-0812">Transmembrane</keyword>
<dbReference type="InterPro" id="IPR052902">
    <property type="entry name" value="ABC-2_transporter"/>
</dbReference>
<evidence type="ECO:0000256" key="1">
    <source>
        <dbReference type="ARBA" id="ARBA00004141"/>
    </source>
</evidence>
<keyword evidence="4 5" id="KW-0472">Membrane</keyword>
<evidence type="ECO:0000256" key="2">
    <source>
        <dbReference type="ARBA" id="ARBA00022692"/>
    </source>
</evidence>
<dbReference type="Proteomes" id="UP000195321">
    <property type="component" value="Unassembled WGS sequence"/>
</dbReference>
<name>A0A1Y3M7S9_9BACI</name>
<dbReference type="Pfam" id="PF01061">
    <property type="entry name" value="ABC2_membrane"/>
    <property type="match status" value="1"/>
</dbReference>
<protein>
    <recommendedName>
        <fullName evidence="5">Transport permease protein</fullName>
    </recommendedName>
</protein>
<feature type="transmembrane region" description="Helical" evidence="5">
    <location>
        <begin position="206"/>
        <end position="226"/>
    </location>
</feature>
<dbReference type="InterPro" id="IPR013525">
    <property type="entry name" value="ABC2_TM"/>
</dbReference>
<evidence type="ECO:0000313" key="8">
    <source>
        <dbReference type="Proteomes" id="UP000195321"/>
    </source>
</evidence>